<dbReference type="Gene3D" id="3.40.1350.10">
    <property type="match status" value="1"/>
</dbReference>
<dbReference type="InterPro" id="IPR011856">
    <property type="entry name" value="tRNA_endonuc-like_dom_sf"/>
</dbReference>
<evidence type="ECO:0000313" key="2">
    <source>
        <dbReference type="EMBL" id="OUT17614.1"/>
    </source>
</evidence>
<name>A0A1Y5NDS5_9BACT</name>
<reference evidence="2 3" key="1">
    <citation type="submission" date="2017-04" db="EMBL/GenBank/DDBJ databases">
        <title>Complete genome of Campylobacter concisus ATCC 33237T and draft genomes for an additional eight well characterized C. concisus strains.</title>
        <authorList>
            <person name="Cornelius A.J."/>
            <person name="Miller W.G."/>
            <person name="Lastovica A.J."/>
            <person name="On S.L."/>
            <person name="French N.P."/>
            <person name="Vandenberg O."/>
            <person name="Biggs P.J."/>
        </authorList>
    </citation>
    <scope>NUCLEOTIDE SEQUENCE [LARGE SCALE GENOMIC DNA]</scope>
    <source>
        <strain evidence="2 3">Lasto127.99</strain>
    </source>
</reference>
<organism evidence="2 3">
    <name type="scientific">Campylobacter concisus</name>
    <dbReference type="NCBI Taxonomy" id="199"/>
    <lineage>
        <taxon>Bacteria</taxon>
        <taxon>Pseudomonadati</taxon>
        <taxon>Campylobacterota</taxon>
        <taxon>Epsilonproteobacteria</taxon>
        <taxon>Campylobacterales</taxon>
        <taxon>Campylobacteraceae</taxon>
        <taxon>Campylobacter</taxon>
    </lineage>
</organism>
<proteinExistence type="predicted"/>
<accession>A0A1Y5NDS5</accession>
<dbReference type="EMBL" id="NDYQ01000006">
    <property type="protein sequence ID" value="OUT17614.1"/>
    <property type="molecule type" value="Genomic_DNA"/>
</dbReference>
<feature type="domain" description="Restriction endonuclease type IV Mrr" evidence="1">
    <location>
        <begin position="10"/>
        <end position="90"/>
    </location>
</feature>
<keyword evidence="2" id="KW-0378">Hydrolase</keyword>
<keyword evidence="2" id="KW-0540">Nuclease</keyword>
<sequence length="118" mass="13481">MNYGTRCRLDGVMDELGLSKIYIQAKRYKDGSNIGRQEIQQFIGAISNKNTKKGVFITTAKFTKEAQTFAKDSQNFSVVLIDGDRLAELMIKYKVGIQTSQIYEICKIDTDFFDENNF</sequence>
<dbReference type="InterPro" id="IPR052906">
    <property type="entry name" value="Type_IV_Methyl-Rstrct_Enzyme"/>
</dbReference>
<dbReference type="AlphaFoldDB" id="A0A1Y5NDS5"/>
<dbReference type="InterPro" id="IPR007560">
    <property type="entry name" value="Restrct_endonuc_IV_Mrr"/>
</dbReference>
<dbReference type="RefSeq" id="WP_087581507.1">
    <property type="nucleotide sequence ID" value="NZ_NDYQ01000006.1"/>
</dbReference>
<dbReference type="GO" id="GO:0003677">
    <property type="term" value="F:DNA binding"/>
    <property type="evidence" value="ECO:0007669"/>
    <property type="project" value="InterPro"/>
</dbReference>
<dbReference type="Pfam" id="PF04471">
    <property type="entry name" value="Mrr_cat"/>
    <property type="match status" value="1"/>
</dbReference>
<dbReference type="InterPro" id="IPR011335">
    <property type="entry name" value="Restrct_endonuc-II-like"/>
</dbReference>
<dbReference type="SUPFAM" id="SSF52980">
    <property type="entry name" value="Restriction endonuclease-like"/>
    <property type="match status" value="1"/>
</dbReference>
<evidence type="ECO:0000313" key="3">
    <source>
        <dbReference type="Proteomes" id="UP000195893"/>
    </source>
</evidence>
<dbReference type="GO" id="GO:0009307">
    <property type="term" value="P:DNA restriction-modification system"/>
    <property type="evidence" value="ECO:0007669"/>
    <property type="project" value="InterPro"/>
</dbReference>
<evidence type="ECO:0000259" key="1">
    <source>
        <dbReference type="Pfam" id="PF04471"/>
    </source>
</evidence>
<dbReference type="GO" id="GO:0015666">
    <property type="term" value="F:restriction endodeoxyribonuclease activity"/>
    <property type="evidence" value="ECO:0007669"/>
    <property type="project" value="TreeGrafter"/>
</dbReference>
<gene>
    <name evidence="2" type="ORF">B9N60_04830</name>
</gene>
<dbReference type="PANTHER" id="PTHR30015">
    <property type="entry name" value="MRR RESTRICTION SYSTEM PROTEIN"/>
    <property type="match status" value="1"/>
</dbReference>
<keyword evidence="2" id="KW-0255">Endonuclease</keyword>
<comment type="caution">
    <text evidence="2">The sequence shown here is derived from an EMBL/GenBank/DDBJ whole genome shotgun (WGS) entry which is preliminary data.</text>
</comment>
<dbReference type="PANTHER" id="PTHR30015:SF7">
    <property type="entry name" value="TYPE IV METHYL-DIRECTED RESTRICTION ENZYME ECOKMRR"/>
    <property type="match status" value="1"/>
</dbReference>
<protein>
    <submittedName>
        <fullName evidence="2">Restriction endonuclease</fullName>
    </submittedName>
</protein>
<dbReference type="Proteomes" id="UP000195893">
    <property type="component" value="Unassembled WGS sequence"/>
</dbReference>